<dbReference type="InterPro" id="IPR007838">
    <property type="entry name" value="Cell_div_ZapA-like"/>
</dbReference>
<keyword evidence="1" id="KW-0175">Coiled coil</keyword>
<dbReference type="KEGG" id="daa:AKL17_1731"/>
<protein>
    <submittedName>
        <fullName evidence="2">ZapA family cell division protein</fullName>
    </submittedName>
</protein>
<dbReference type="InterPro" id="IPR036192">
    <property type="entry name" value="Cell_div_ZapA-like_sf"/>
</dbReference>
<evidence type="ECO:0000256" key="1">
    <source>
        <dbReference type="SAM" id="Coils"/>
    </source>
</evidence>
<keyword evidence="2" id="KW-0132">Cell division</keyword>
<evidence type="ECO:0000313" key="3">
    <source>
        <dbReference type="Proteomes" id="UP000076128"/>
    </source>
</evidence>
<dbReference type="GO" id="GO:0051301">
    <property type="term" value="P:cell division"/>
    <property type="evidence" value="ECO:0007669"/>
    <property type="project" value="UniProtKB-KW"/>
</dbReference>
<keyword evidence="3" id="KW-1185">Reference proteome</keyword>
<dbReference type="AlphaFoldDB" id="A0A165SKR7"/>
<organism evidence="2 3">
    <name type="scientific">Frigidibacter mobilis</name>
    <dbReference type="NCBI Taxonomy" id="1335048"/>
    <lineage>
        <taxon>Bacteria</taxon>
        <taxon>Pseudomonadati</taxon>
        <taxon>Pseudomonadota</taxon>
        <taxon>Alphaproteobacteria</taxon>
        <taxon>Rhodobacterales</taxon>
        <taxon>Paracoccaceae</taxon>
        <taxon>Frigidibacter</taxon>
    </lineage>
</organism>
<name>A0A165SKR7_9RHOB</name>
<dbReference type="PATRIC" id="fig|1335048.3.peg.1804"/>
<dbReference type="OrthoDB" id="9797575at2"/>
<dbReference type="Gene3D" id="3.30.160.880">
    <property type="entry name" value="Cell division protein ZapA protomer, N-terminal domain"/>
    <property type="match status" value="1"/>
</dbReference>
<evidence type="ECO:0000313" key="2">
    <source>
        <dbReference type="EMBL" id="AMY68983.1"/>
    </source>
</evidence>
<reference evidence="2 3" key="1">
    <citation type="submission" date="2015-09" db="EMBL/GenBank/DDBJ databases">
        <title>Complete genome sequence of Defluviimonas alba cai42t isolated from an oilfield in Xinjiang.</title>
        <authorList>
            <person name="Geng S."/>
            <person name="Pan X."/>
            <person name="Wu X."/>
        </authorList>
    </citation>
    <scope>NUCLEOTIDE SEQUENCE [LARGE SCALE GENOMIC DNA]</scope>
    <source>
        <strain evidence="3">cai42</strain>
    </source>
</reference>
<dbReference type="InterPro" id="IPR042233">
    <property type="entry name" value="Cell_div_ZapA_N"/>
</dbReference>
<accession>A0A165SKR7</accession>
<sequence length="130" mass="13954">MPEVRITIGGREFDVACQDGEDHFLRTAAQMLDTEAQSLVGQLGRMPEARMLLMAGLLLADRTAAMEDQVRTTEERAQAAEAALAELQANPPRVEVPVIPQSLVDTLAEIAARAESLAERVEEKAGQGGA</sequence>
<dbReference type="RefSeq" id="WP_066812182.1">
    <property type="nucleotide sequence ID" value="NZ_CP012661.1"/>
</dbReference>
<feature type="coiled-coil region" evidence="1">
    <location>
        <begin position="63"/>
        <end position="124"/>
    </location>
</feature>
<gene>
    <name evidence="2" type="ORF">AKL17_1731</name>
</gene>
<dbReference type="EMBL" id="CP012661">
    <property type="protein sequence ID" value="AMY68983.1"/>
    <property type="molecule type" value="Genomic_DNA"/>
</dbReference>
<proteinExistence type="predicted"/>
<dbReference type="Proteomes" id="UP000076128">
    <property type="component" value="Chromosome"/>
</dbReference>
<dbReference type="SUPFAM" id="SSF102829">
    <property type="entry name" value="Cell division protein ZapA-like"/>
    <property type="match status" value="1"/>
</dbReference>
<dbReference type="STRING" id="1335048.AKL17_1731"/>
<keyword evidence="2" id="KW-0131">Cell cycle</keyword>
<dbReference type="Pfam" id="PF05164">
    <property type="entry name" value="ZapA"/>
    <property type="match status" value="1"/>
</dbReference>